<dbReference type="RefSeq" id="WP_379315665.1">
    <property type="nucleotide sequence ID" value="NZ_JBHTLM010000001.1"/>
</dbReference>
<accession>A0ABW3RRJ3</accession>
<evidence type="ECO:0000259" key="1">
    <source>
        <dbReference type="SMART" id="SM00460"/>
    </source>
</evidence>
<protein>
    <submittedName>
        <fullName evidence="2">Transglutaminase domain-containing protein</fullName>
    </submittedName>
</protein>
<dbReference type="Proteomes" id="UP001597262">
    <property type="component" value="Unassembled WGS sequence"/>
</dbReference>
<dbReference type="SUPFAM" id="SSF54001">
    <property type="entry name" value="Cysteine proteinases"/>
    <property type="match status" value="1"/>
</dbReference>
<keyword evidence="3" id="KW-1185">Reference proteome</keyword>
<reference evidence="3" key="1">
    <citation type="journal article" date="2019" name="Int. J. Syst. Evol. Microbiol.">
        <title>The Global Catalogue of Microorganisms (GCM) 10K type strain sequencing project: providing services to taxonomists for standard genome sequencing and annotation.</title>
        <authorList>
            <consortium name="The Broad Institute Genomics Platform"/>
            <consortium name="The Broad Institute Genome Sequencing Center for Infectious Disease"/>
            <person name="Wu L."/>
            <person name="Ma J."/>
        </authorList>
    </citation>
    <scope>NUCLEOTIDE SEQUENCE [LARGE SCALE GENOMIC DNA]</scope>
    <source>
        <strain evidence="3">CCUG 59189</strain>
    </source>
</reference>
<evidence type="ECO:0000313" key="2">
    <source>
        <dbReference type="EMBL" id="MFD1174867.1"/>
    </source>
</evidence>
<dbReference type="SMART" id="SM00460">
    <property type="entry name" value="TGc"/>
    <property type="match status" value="1"/>
</dbReference>
<proteinExistence type="predicted"/>
<gene>
    <name evidence="2" type="ORF">ACFQ3W_00920</name>
</gene>
<dbReference type="Gene3D" id="3.10.620.30">
    <property type="match status" value="1"/>
</dbReference>
<dbReference type="PANTHER" id="PTHR35532">
    <property type="entry name" value="SIMILAR TO POLYHYDROXYALKANOATE DEPOLYMERASE"/>
    <property type="match status" value="1"/>
</dbReference>
<dbReference type="EMBL" id="JBHTLM010000001">
    <property type="protein sequence ID" value="MFD1174867.1"/>
    <property type="molecule type" value="Genomic_DNA"/>
</dbReference>
<evidence type="ECO:0000313" key="3">
    <source>
        <dbReference type="Proteomes" id="UP001597262"/>
    </source>
</evidence>
<dbReference type="Gene3D" id="2.60.40.1120">
    <property type="entry name" value="Carboxypeptidase-like, regulatory domain"/>
    <property type="match status" value="1"/>
</dbReference>
<name>A0ABW3RRJ3_9BACL</name>
<dbReference type="PANTHER" id="PTHR35532:SF5">
    <property type="entry name" value="CARBOHYDRATE-BINDING DOMAIN-CONTAINING PROTEIN"/>
    <property type="match status" value="1"/>
</dbReference>
<sequence length="844" mass="95537">MLLSKTLRNAIHDRFIENMPPRLLNREIQGRLQECNEDVRTMMEFFYSTMPASDIGDYDFSLYLKFAEFGLFLADNSPWNKQIPEEIFFNFVLHYRINNEGIEDCRPFFYGALKERISGKSMKEAALEVNIWCAEHVTYQATDQRTASPLTALRSSYGRCGEESTLVVTAMRSVGIPARQVYTPRWAHCDDNHAWVEVWCDGDWYYLGACEPEPVLNRGWFNNASARAMLVDGKAFLPVEGEEVIAQNGQTLILNELSRYADSRRFTVTLKDSQPVSDVTVHFEMLNGSEFFPLASITTDEAGRAGLTLGLGSIHIHAVKDSRFVEALVHTGDTDSFTLDFSKAKPYEPEHQEDFNFIAPKDSTRNSMPLSEEQKELRSRVLRGADCKRKAYAKGFYQQEEAEKLAAEFSRPQDALRILKEAEGNFREIADFLAMDFGAGSKELQLRMLEALPKKDYRDVQCSVLAEHFGSGLEYQKDYPLDIFVPYILSPRAYFEQLTPYRRLLSSVFDEQTKEDFRTLPQRAWAYVSKFESGSGRDHERLFGTPEGILRSGLAGAMGQKVLFVAICRTLGIPARIDPVDLTAQYYEDGSFRIVGDCSDKGKGHAGLILMGGAEKWFYLNNWAIAVLKDGSYQTLELADYPWNDGKLELSLQPGSYRLITSNRTPNGNQFARKYVFQLEAGETKTLVISLREVEISDLVTDISYAPFELYDENHVAISTEAVCGDRDAVLVWLEEGHEPTEHVLNEFIQAQDVLGKADCEIIFIIRDQQALDNETFKKACMAIPRAKVYYSDFSDTAVTIARRMYVDPDNLPLTVVSRGGRGIYACSGYNVGIVGLMIKIINL</sequence>
<dbReference type="InterPro" id="IPR038765">
    <property type="entry name" value="Papain-like_cys_pep_sf"/>
</dbReference>
<dbReference type="Pfam" id="PF01841">
    <property type="entry name" value="Transglut_core"/>
    <property type="match status" value="1"/>
</dbReference>
<organism evidence="2 3">
    <name type="scientific">Paenibacillus puldeungensis</name>
    <dbReference type="NCBI Taxonomy" id="696536"/>
    <lineage>
        <taxon>Bacteria</taxon>
        <taxon>Bacillati</taxon>
        <taxon>Bacillota</taxon>
        <taxon>Bacilli</taxon>
        <taxon>Bacillales</taxon>
        <taxon>Paenibacillaceae</taxon>
        <taxon>Paenibacillus</taxon>
    </lineage>
</organism>
<feature type="domain" description="Transglutaminase-like" evidence="1">
    <location>
        <begin position="152"/>
        <end position="211"/>
    </location>
</feature>
<comment type="caution">
    <text evidence="2">The sequence shown here is derived from an EMBL/GenBank/DDBJ whole genome shotgun (WGS) entry which is preliminary data.</text>
</comment>
<dbReference type="InterPro" id="IPR002931">
    <property type="entry name" value="Transglutaminase-like"/>
</dbReference>